<evidence type="ECO:0000256" key="3">
    <source>
        <dbReference type="ARBA" id="ARBA00001947"/>
    </source>
</evidence>
<dbReference type="EMBL" id="MCFE01000213">
    <property type="protein sequence ID" value="ORX94113.1"/>
    <property type="molecule type" value="Genomic_DNA"/>
</dbReference>
<dbReference type="FunCoup" id="A0A1Y1Y7Y4">
    <property type="interactions" value="84"/>
</dbReference>
<dbReference type="GO" id="GO:0048038">
    <property type="term" value="F:quinone binding"/>
    <property type="evidence" value="ECO:0007669"/>
    <property type="project" value="InterPro"/>
</dbReference>
<evidence type="ECO:0000256" key="4">
    <source>
        <dbReference type="ARBA" id="ARBA00007983"/>
    </source>
</evidence>
<feature type="domain" description="Copper amine oxidase N3-terminal" evidence="18">
    <location>
        <begin position="124"/>
        <end position="214"/>
    </location>
</feature>
<feature type="modified residue" description="2',4',5'-topaquinone" evidence="13">
    <location>
        <position position="414"/>
    </location>
</feature>
<feature type="active site" description="Proton acceptor" evidence="12">
    <location>
        <position position="330"/>
    </location>
</feature>
<dbReference type="STRING" id="1314790.A0A1Y1Y7Y4"/>
<organism evidence="19 20">
    <name type="scientific">Basidiobolus meristosporus CBS 931.73</name>
    <dbReference type="NCBI Taxonomy" id="1314790"/>
    <lineage>
        <taxon>Eukaryota</taxon>
        <taxon>Fungi</taxon>
        <taxon>Fungi incertae sedis</taxon>
        <taxon>Zoopagomycota</taxon>
        <taxon>Entomophthoromycotina</taxon>
        <taxon>Basidiobolomycetes</taxon>
        <taxon>Basidiobolales</taxon>
        <taxon>Basidiobolaceae</taxon>
        <taxon>Basidiobolus</taxon>
    </lineage>
</organism>
<dbReference type="InterPro" id="IPR015802">
    <property type="entry name" value="Cu_amine_oxidase_N3"/>
</dbReference>
<dbReference type="PANTHER" id="PTHR10638">
    <property type="entry name" value="COPPER AMINE OXIDASE"/>
    <property type="match status" value="1"/>
</dbReference>
<evidence type="ECO:0000259" key="18">
    <source>
        <dbReference type="Pfam" id="PF02728"/>
    </source>
</evidence>
<dbReference type="InterPro" id="IPR000269">
    <property type="entry name" value="Cu_amine_oxidase"/>
</dbReference>
<evidence type="ECO:0000256" key="1">
    <source>
        <dbReference type="ARBA" id="ARBA00001935"/>
    </source>
</evidence>
<feature type="domain" description="Copper amine oxidase N2-terminal" evidence="17">
    <location>
        <begin position="27"/>
        <end position="115"/>
    </location>
</feature>
<dbReference type="InterPro" id="IPR015798">
    <property type="entry name" value="Cu_amine_oxidase_C"/>
</dbReference>
<sequence>MIQALKKKLTKSSAPTTSPKTQCYRPHPFDQLSVDEINQACQIVRNAKKDMHFIFKIVTLREPCKKRMMNYLGWSTTSDPIPTHIEREALIILLERKKMKCYECIVSLDSKSITKFEHVPQVQPPIPPDEQALLEKIILRDERVIEECSKAGFSDMSLVIVDTWSIGRNTQRPGKRILQGIMYGKASKLDNPYAHPLSFLPVVDMDEEKVINIDYIRPKDSKFERATVPLESHNFLPELVGQSNLRKDIKPIIIQQPQGVSFTVKNGSQIDWQKWSMHVSMSYREGLVIRNVSYQDGKEKRPLFYRLGISEMVVPYADPESPHNRKQAFDVGEYGLGLSTNSLSLGCDCLGSICYLDAVFSDDKGKAYTVSNAICIHEEDYGLLWKHSDRRTSRSDSARSRRLVVSHFATVSNYDYGIYYYFYQDGTFECEVKATGIISTTLLATDETPQNFGQTVAPQINGQHHQHFFTARIDPMIDGPLNSVSKVEVNTYPHPTGHPQNPWGNAFTADETILKTTHEGQQNPNYSTGKYWKIVNQSRQHPYTKCPVGWKINNSSLLPMLAQPGSVVGQRAPYAFKSLWVTPFKEDQLYPAGFYVNQSSGENTLATWAMEEKNIEQEDIVLWYNFGLTHVVRVEDFPIMPVEYCGFTIKPCNFFMENPAVDVPPSSKLMIKESAKVKGDSGNVGCCS</sequence>
<evidence type="ECO:0000256" key="11">
    <source>
        <dbReference type="ARBA" id="ARBA00023211"/>
    </source>
</evidence>
<feature type="active site" description="Schiff-base intermediate with substrate; via topaquinone" evidence="12">
    <location>
        <position position="414"/>
    </location>
</feature>
<dbReference type="Pfam" id="PF02727">
    <property type="entry name" value="Cu_amine_oxidN2"/>
    <property type="match status" value="1"/>
</dbReference>
<dbReference type="Pfam" id="PF01179">
    <property type="entry name" value="Cu_amine_oxid"/>
    <property type="match status" value="1"/>
</dbReference>
<keyword evidence="6 14" id="KW-0479">Metal-binding</keyword>
<evidence type="ECO:0000256" key="13">
    <source>
        <dbReference type="PIRSR" id="PIRSR600269-51"/>
    </source>
</evidence>
<feature type="domain" description="Copper amine oxidase catalytic" evidence="16">
    <location>
        <begin position="253"/>
        <end position="660"/>
    </location>
</feature>
<dbReference type="PANTHER" id="PTHR10638:SF86">
    <property type="entry name" value="COPPER AMINE OXIDASE 1-RELATED"/>
    <property type="match status" value="1"/>
</dbReference>
<evidence type="ECO:0000256" key="7">
    <source>
        <dbReference type="ARBA" id="ARBA00022772"/>
    </source>
</evidence>
<evidence type="ECO:0000256" key="8">
    <source>
        <dbReference type="ARBA" id="ARBA00023002"/>
    </source>
</evidence>
<evidence type="ECO:0000256" key="9">
    <source>
        <dbReference type="ARBA" id="ARBA00023008"/>
    </source>
</evidence>
<dbReference type="OrthoDB" id="5379943at2759"/>
<comment type="cofactor">
    <cofactor evidence="14">
        <name>Cu cation</name>
        <dbReference type="ChEBI" id="CHEBI:23378"/>
    </cofactor>
    <text evidence="14">Contains 1 topaquinone per subunit.</text>
</comment>
<dbReference type="Proteomes" id="UP000193498">
    <property type="component" value="Unassembled WGS sequence"/>
</dbReference>
<protein>
    <recommendedName>
        <fullName evidence="14">Amine oxidase</fullName>
        <ecNumber evidence="14">1.4.3.-</ecNumber>
    </recommendedName>
</protein>
<evidence type="ECO:0000256" key="10">
    <source>
        <dbReference type="ARBA" id="ARBA00023157"/>
    </source>
</evidence>
<dbReference type="InterPro" id="IPR015800">
    <property type="entry name" value="Cu_amine_oxidase_N2"/>
</dbReference>
<dbReference type="InterPro" id="IPR036460">
    <property type="entry name" value="Cu_amine_oxidase_C_sf"/>
</dbReference>
<comment type="cofactor">
    <cofactor evidence="1">
        <name>Cu cation</name>
        <dbReference type="ChEBI" id="CHEBI:23378"/>
    </cofactor>
</comment>
<feature type="compositionally biased region" description="Low complexity" evidence="15">
    <location>
        <begin position="11"/>
        <end position="21"/>
    </location>
</feature>
<keyword evidence="9 14" id="KW-0186">Copper</keyword>
<dbReference type="FunFam" id="2.70.98.20:FF:000001">
    <property type="entry name" value="Amine oxidase"/>
    <property type="match status" value="1"/>
</dbReference>
<evidence type="ECO:0000313" key="20">
    <source>
        <dbReference type="Proteomes" id="UP000193498"/>
    </source>
</evidence>
<keyword evidence="8 14" id="KW-0560">Oxidoreductase</keyword>
<name>A0A1Y1Y7Y4_9FUNG</name>
<comment type="PTM">
    <text evidence="13 14">Topaquinone (TPQ) is generated by copper-dependent autoxidation of a specific tyrosyl residue.</text>
</comment>
<dbReference type="AlphaFoldDB" id="A0A1Y1Y7Y4"/>
<evidence type="ECO:0000313" key="19">
    <source>
        <dbReference type="EMBL" id="ORX94113.1"/>
    </source>
</evidence>
<reference evidence="19 20" key="1">
    <citation type="submission" date="2016-07" db="EMBL/GenBank/DDBJ databases">
        <title>Pervasive Adenine N6-methylation of Active Genes in Fungi.</title>
        <authorList>
            <consortium name="DOE Joint Genome Institute"/>
            <person name="Mondo S.J."/>
            <person name="Dannebaum R.O."/>
            <person name="Kuo R.C."/>
            <person name="Labutti K."/>
            <person name="Haridas S."/>
            <person name="Kuo A."/>
            <person name="Salamov A."/>
            <person name="Ahrendt S.R."/>
            <person name="Lipzen A."/>
            <person name="Sullivan W."/>
            <person name="Andreopoulos W.B."/>
            <person name="Clum A."/>
            <person name="Lindquist E."/>
            <person name="Daum C."/>
            <person name="Ramamoorthy G.K."/>
            <person name="Gryganskyi A."/>
            <person name="Culley D."/>
            <person name="Magnuson J.K."/>
            <person name="James T.Y."/>
            <person name="O'Malley M.A."/>
            <person name="Stajich J.E."/>
            <person name="Spatafora J.W."/>
            <person name="Visel A."/>
            <person name="Grigoriev I.V."/>
        </authorList>
    </citation>
    <scope>NUCLEOTIDE SEQUENCE [LARGE SCALE GENOMIC DNA]</scope>
    <source>
        <strain evidence="19 20">CBS 931.73</strain>
    </source>
</reference>
<evidence type="ECO:0000256" key="5">
    <source>
        <dbReference type="ARBA" id="ARBA00011738"/>
    </source>
</evidence>
<evidence type="ECO:0000256" key="15">
    <source>
        <dbReference type="SAM" id="MobiDB-lite"/>
    </source>
</evidence>
<dbReference type="EC" id="1.4.3.-" evidence="14"/>
<dbReference type="GO" id="GO:0009308">
    <property type="term" value="P:amine metabolic process"/>
    <property type="evidence" value="ECO:0007669"/>
    <property type="project" value="UniProtKB-UniRule"/>
</dbReference>
<keyword evidence="11" id="KW-0464">Manganese</keyword>
<evidence type="ECO:0000259" key="16">
    <source>
        <dbReference type="Pfam" id="PF01179"/>
    </source>
</evidence>
<dbReference type="SUPFAM" id="SSF49998">
    <property type="entry name" value="Amine oxidase catalytic domain"/>
    <property type="match status" value="1"/>
</dbReference>
<feature type="region of interest" description="Disordered" evidence="15">
    <location>
        <begin position="1"/>
        <end position="22"/>
    </location>
</feature>
<dbReference type="PROSITE" id="PS01164">
    <property type="entry name" value="COPPER_AMINE_OXID_1"/>
    <property type="match status" value="1"/>
</dbReference>
<dbReference type="NCBIfam" id="NF008559">
    <property type="entry name" value="PRK11504.1"/>
    <property type="match status" value="1"/>
</dbReference>
<proteinExistence type="inferred from homology"/>
<evidence type="ECO:0000256" key="14">
    <source>
        <dbReference type="RuleBase" id="RU000672"/>
    </source>
</evidence>
<evidence type="ECO:0000259" key="17">
    <source>
        <dbReference type="Pfam" id="PF02727"/>
    </source>
</evidence>
<evidence type="ECO:0000256" key="12">
    <source>
        <dbReference type="PIRSR" id="PIRSR600269-50"/>
    </source>
</evidence>
<dbReference type="Gene3D" id="2.70.98.20">
    <property type="entry name" value="Copper amine oxidase, catalytic domain"/>
    <property type="match status" value="1"/>
</dbReference>
<evidence type="ECO:0000256" key="6">
    <source>
        <dbReference type="ARBA" id="ARBA00022723"/>
    </source>
</evidence>
<gene>
    <name evidence="19" type="ORF">K493DRAFT_221840</name>
</gene>
<keyword evidence="10" id="KW-1015">Disulfide bond</keyword>
<dbReference type="InterPro" id="IPR016182">
    <property type="entry name" value="Cu_amine_oxidase_N-reg"/>
</dbReference>
<accession>A0A1Y1Y7Y4</accession>
<dbReference type="SUPFAM" id="SSF54416">
    <property type="entry name" value="Amine oxidase N-terminal region"/>
    <property type="match status" value="2"/>
</dbReference>
<comment type="cofactor">
    <cofactor evidence="3">
        <name>Zn(2+)</name>
        <dbReference type="ChEBI" id="CHEBI:29105"/>
    </cofactor>
</comment>
<comment type="similarity">
    <text evidence="4 14">Belongs to the copper/topaquinone oxidase family.</text>
</comment>
<keyword evidence="7 12" id="KW-0801">TPQ</keyword>
<dbReference type="GO" id="GO:0005507">
    <property type="term" value="F:copper ion binding"/>
    <property type="evidence" value="ECO:0007669"/>
    <property type="project" value="InterPro"/>
</dbReference>
<dbReference type="InParanoid" id="A0A1Y1Y7Y4"/>
<keyword evidence="20" id="KW-1185">Reference proteome</keyword>
<comment type="caution">
    <text evidence="19">The sequence shown here is derived from an EMBL/GenBank/DDBJ whole genome shotgun (WGS) entry which is preliminary data.</text>
</comment>
<feature type="compositionally biased region" description="Basic residues" evidence="15">
    <location>
        <begin position="1"/>
        <end position="10"/>
    </location>
</feature>
<dbReference type="Gene3D" id="3.10.450.40">
    <property type="match status" value="2"/>
</dbReference>
<dbReference type="InterPro" id="IPR049948">
    <property type="entry name" value="Cu_Am_ox_TPQ-bd"/>
</dbReference>
<dbReference type="GO" id="GO:0008131">
    <property type="term" value="F:primary methylamine oxidase activity"/>
    <property type="evidence" value="ECO:0007669"/>
    <property type="project" value="InterPro"/>
</dbReference>
<dbReference type="Pfam" id="PF02728">
    <property type="entry name" value="Cu_amine_oxidN3"/>
    <property type="match status" value="1"/>
</dbReference>
<comment type="subunit">
    <text evidence="5">Homodimer.</text>
</comment>
<comment type="cofactor">
    <cofactor evidence="2">
        <name>Mn(2+)</name>
        <dbReference type="ChEBI" id="CHEBI:29035"/>
    </cofactor>
</comment>
<evidence type="ECO:0000256" key="2">
    <source>
        <dbReference type="ARBA" id="ARBA00001936"/>
    </source>
</evidence>